<dbReference type="PRINTS" id="PR00700">
    <property type="entry name" value="PRTYPHPHTASE"/>
</dbReference>
<sequence>MTTNADDGNLSGRTAGLISEFERTRDSDSTEIGQQFAQLQKTMIESKDMLLCNEGAKACNRLKNRYKDVLPYDKCRVVLKSENESDYINASFIEDLHGHRRYIAAQGPIEESITDFFRMISDFHIVSIICTANDVEAGRFKFRRYWPDETEDSLEFGTFKITKDQSSDKAFSNNDYEIRPLIITRDDNQQHVLLYHFLHWPDHDIPNDEAPILDLLLRLYQDRDSSVDSPILVHCSAGCGRTGSIIAIDLCRLYLNDEHLVSSKDYQPYPVFKIASYIRQFRIALIQTLKQYFFVHKMFLYLMKANGSISFHSSENNDENQTFSSSPPPTKSSSSRRPSAPLQITLRNPPIGRRLLNGSNISNTPSPTFSSSEFFPPSAKSSSTNDASLTADLPPPPIPPHCSAMRTADNQQENETNEPARKSNSSRSDSASIDSVVSSTTNQKSELSSEQESNSD</sequence>
<feature type="compositionally biased region" description="Polar residues" evidence="5">
    <location>
        <begin position="313"/>
        <end position="323"/>
    </location>
</feature>
<evidence type="ECO:0000256" key="4">
    <source>
        <dbReference type="ARBA" id="ARBA00034734"/>
    </source>
</evidence>
<protein>
    <recommendedName>
        <fullName evidence="1">protein-tyrosine-phosphatase</fullName>
        <ecNumber evidence="1">3.1.3.48</ecNumber>
    </recommendedName>
</protein>
<evidence type="ECO:0000259" key="6">
    <source>
        <dbReference type="PROSITE" id="PS50055"/>
    </source>
</evidence>
<evidence type="ECO:0000313" key="11">
    <source>
        <dbReference type="Proteomes" id="UP000663852"/>
    </source>
</evidence>
<evidence type="ECO:0000259" key="7">
    <source>
        <dbReference type="PROSITE" id="PS50056"/>
    </source>
</evidence>
<evidence type="ECO:0000313" key="8">
    <source>
        <dbReference type="EMBL" id="CAF0971201.1"/>
    </source>
</evidence>
<dbReference type="PANTHER" id="PTHR45983:SF2">
    <property type="entry name" value="PROTEIN-TYROSINE-PHOSPHATASE"/>
    <property type="match status" value="1"/>
</dbReference>
<dbReference type="OrthoDB" id="10253954at2759"/>
<feature type="domain" description="Tyrosine specific protein phosphatases" evidence="7">
    <location>
        <begin position="210"/>
        <end position="293"/>
    </location>
</feature>
<dbReference type="GO" id="GO:0005634">
    <property type="term" value="C:nucleus"/>
    <property type="evidence" value="ECO:0007669"/>
    <property type="project" value="TreeGrafter"/>
</dbReference>
<evidence type="ECO:0000313" key="9">
    <source>
        <dbReference type="EMBL" id="CAF1570099.1"/>
    </source>
</evidence>
<dbReference type="PROSITE" id="PS50056">
    <property type="entry name" value="TYR_PHOSPHATASE_2"/>
    <property type="match status" value="1"/>
</dbReference>
<evidence type="ECO:0000313" key="10">
    <source>
        <dbReference type="Proteomes" id="UP000663828"/>
    </source>
</evidence>
<dbReference type="CDD" id="cd00047">
    <property type="entry name" value="PTPc"/>
    <property type="match status" value="1"/>
</dbReference>
<feature type="compositionally biased region" description="Low complexity" evidence="5">
    <location>
        <begin position="422"/>
        <end position="439"/>
    </location>
</feature>
<feature type="domain" description="Tyrosine-protein phosphatase" evidence="6">
    <location>
        <begin position="32"/>
        <end position="302"/>
    </location>
</feature>
<reference evidence="8" key="1">
    <citation type="submission" date="2021-02" db="EMBL/GenBank/DDBJ databases">
        <authorList>
            <person name="Nowell W R."/>
        </authorList>
    </citation>
    <scope>NUCLEOTIDE SEQUENCE</scope>
</reference>
<dbReference type="Proteomes" id="UP000663852">
    <property type="component" value="Unassembled WGS sequence"/>
</dbReference>
<proteinExistence type="inferred from homology"/>
<keyword evidence="3" id="KW-0904">Protein phosphatase</keyword>
<feature type="compositionally biased region" description="Low complexity" evidence="5">
    <location>
        <begin position="359"/>
        <end position="383"/>
    </location>
</feature>
<dbReference type="SUPFAM" id="SSF52799">
    <property type="entry name" value="(Phosphotyrosine protein) phosphatases II"/>
    <property type="match status" value="1"/>
</dbReference>
<dbReference type="EC" id="3.1.3.48" evidence="1"/>
<comment type="similarity">
    <text evidence="4">Belongs to the protein-tyrosine phosphatase family. Non-receptor class 4 subfamily.</text>
</comment>
<gene>
    <name evidence="8" type="ORF">EDS130_LOCUS13376</name>
    <name evidence="9" type="ORF">XAT740_LOCUS44399</name>
</gene>
<dbReference type="InterPro" id="IPR029021">
    <property type="entry name" value="Prot-tyrosine_phosphatase-like"/>
</dbReference>
<evidence type="ECO:0000256" key="1">
    <source>
        <dbReference type="ARBA" id="ARBA00013064"/>
    </source>
</evidence>
<evidence type="ECO:0000256" key="3">
    <source>
        <dbReference type="ARBA" id="ARBA00022912"/>
    </source>
</evidence>
<dbReference type="GO" id="GO:0005737">
    <property type="term" value="C:cytoplasm"/>
    <property type="evidence" value="ECO:0007669"/>
    <property type="project" value="TreeGrafter"/>
</dbReference>
<dbReference type="SMART" id="SM00194">
    <property type="entry name" value="PTPc"/>
    <property type="match status" value="1"/>
</dbReference>
<dbReference type="EMBL" id="CAJNOJ010000053">
    <property type="protein sequence ID" value="CAF0971201.1"/>
    <property type="molecule type" value="Genomic_DNA"/>
</dbReference>
<dbReference type="InterPro" id="IPR000242">
    <property type="entry name" value="PTP_cat"/>
</dbReference>
<dbReference type="PROSITE" id="PS00383">
    <property type="entry name" value="TYR_PHOSPHATASE_1"/>
    <property type="match status" value="1"/>
</dbReference>
<feature type="compositionally biased region" description="Low complexity" evidence="5">
    <location>
        <begin position="331"/>
        <end position="341"/>
    </location>
</feature>
<dbReference type="Gene3D" id="3.90.190.10">
    <property type="entry name" value="Protein tyrosine phosphatase superfamily"/>
    <property type="match status" value="1"/>
</dbReference>
<dbReference type="InterPro" id="IPR003595">
    <property type="entry name" value="Tyr_Pase_cat"/>
</dbReference>
<dbReference type="GO" id="GO:0004726">
    <property type="term" value="F:non-membrane spanning protein tyrosine phosphatase activity"/>
    <property type="evidence" value="ECO:0007669"/>
    <property type="project" value="InterPro"/>
</dbReference>
<evidence type="ECO:0000256" key="5">
    <source>
        <dbReference type="SAM" id="MobiDB-lite"/>
    </source>
</evidence>
<dbReference type="Proteomes" id="UP000663828">
    <property type="component" value="Unassembled WGS sequence"/>
</dbReference>
<dbReference type="Pfam" id="PF00102">
    <property type="entry name" value="Y_phosphatase"/>
    <property type="match status" value="1"/>
</dbReference>
<feature type="compositionally biased region" description="Polar residues" evidence="5">
    <location>
        <begin position="440"/>
        <end position="456"/>
    </location>
</feature>
<dbReference type="EMBL" id="CAJNOR010005624">
    <property type="protein sequence ID" value="CAF1570099.1"/>
    <property type="molecule type" value="Genomic_DNA"/>
</dbReference>
<feature type="region of interest" description="Disordered" evidence="5">
    <location>
        <begin position="313"/>
        <end position="456"/>
    </location>
</feature>
<dbReference type="AlphaFoldDB" id="A0A814EQG8"/>
<dbReference type="InterPro" id="IPR047170">
    <property type="entry name" value="PTN12/18/22"/>
</dbReference>
<organism evidence="8 11">
    <name type="scientific">Adineta ricciae</name>
    <name type="common">Rotifer</name>
    <dbReference type="NCBI Taxonomy" id="249248"/>
    <lineage>
        <taxon>Eukaryota</taxon>
        <taxon>Metazoa</taxon>
        <taxon>Spiralia</taxon>
        <taxon>Gnathifera</taxon>
        <taxon>Rotifera</taxon>
        <taxon>Eurotatoria</taxon>
        <taxon>Bdelloidea</taxon>
        <taxon>Adinetida</taxon>
        <taxon>Adinetidae</taxon>
        <taxon>Adineta</taxon>
    </lineage>
</organism>
<dbReference type="InterPro" id="IPR016130">
    <property type="entry name" value="Tyr_Pase_AS"/>
</dbReference>
<keyword evidence="10" id="KW-1185">Reference proteome</keyword>
<dbReference type="SMART" id="SM00404">
    <property type="entry name" value="PTPc_motif"/>
    <property type="match status" value="1"/>
</dbReference>
<dbReference type="InterPro" id="IPR000387">
    <property type="entry name" value="Tyr_Pase_dom"/>
</dbReference>
<keyword evidence="2" id="KW-0378">Hydrolase</keyword>
<comment type="caution">
    <text evidence="8">The sequence shown here is derived from an EMBL/GenBank/DDBJ whole genome shotgun (WGS) entry which is preliminary data.</text>
</comment>
<accession>A0A814EQG8</accession>
<evidence type="ECO:0000256" key="2">
    <source>
        <dbReference type="ARBA" id="ARBA00022801"/>
    </source>
</evidence>
<name>A0A814EQG8_ADIRI</name>
<dbReference type="PANTHER" id="PTHR45983">
    <property type="entry name" value="TYROSINE PHOSPHATSE N18, PUTATIVE-RELATED"/>
    <property type="match status" value="1"/>
</dbReference>
<dbReference type="PROSITE" id="PS50055">
    <property type="entry name" value="TYR_PHOSPHATASE_PTP"/>
    <property type="match status" value="1"/>
</dbReference>